<dbReference type="RefSeq" id="WP_054432394.1">
    <property type="nucleotide sequence ID" value="NZ_CYTG01000013.1"/>
</dbReference>
<evidence type="ECO:0000313" key="1">
    <source>
        <dbReference type="EMBL" id="NMU88566.1"/>
    </source>
</evidence>
<evidence type="ECO:0008006" key="3">
    <source>
        <dbReference type="Google" id="ProtNLM"/>
    </source>
</evidence>
<organism evidence="1 2">
    <name type="scientific">Achromobacter ruhlandii</name>
    <dbReference type="NCBI Taxonomy" id="72557"/>
    <lineage>
        <taxon>Bacteria</taxon>
        <taxon>Pseudomonadati</taxon>
        <taxon>Pseudomonadota</taxon>
        <taxon>Betaproteobacteria</taxon>
        <taxon>Burkholderiales</taxon>
        <taxon>Alcaligenaceae</taxon>
        <taxon>Achromobacter</taxon>
    </lineage>
</organism>
<sequence>MSVDLQLSPDHDLAMDLLGRTALVDGAERVAQQIKVTLLAFLGEWFLDTSFGVPYFDQVLVKNPDRAAIEAVFRARILDVPGVSRVRRLSLAIDRARRVLSVEFEADSAYGLARGTAEFSAP</sequence>
<protein>
    <recommendedName>
        <fullName evidence="3">IraD/Gp25-like domain-containing protein</fullName>
    </recommendedName>
</protein>
<comment type="caution">
    <text evidence="1">The sequence shown here is derived from an EMBL/GenBank/DDBJ whole genome shotgun (WGS) entry which is preliminary data.</text>
</comment>
<proteinExistence type="predicted"/>
<dbReference type="EMBL" id="JABBZE010000006">
    <property type="protein sequence ID" value="NMU88566.1"/>
    <property type="molecule type" value="Genomic_DNA"/>
</dbReference>
<evidence type="ECO:0000313" key="2">
    <source>
        <dbReference type="Proteomes" id="UP000542405"/>
    </source>
</evidence>
<accession>A0A848NAE2</accession>
<dbReference type="Proteomes" id="UP000542405">
    <property type="component" value="Unassembled WGS sequence"/>
</dbReference>
<gene>
    <name evidence="1" type="ORF">HGQ98_01515</name>
</gene>
<dbReference type="Pfam" id="PF10934">
    <property type="entry name" value="Sheath_initiator"/>
    <property type="match status" value="1"/>
</dbReference>
<name>A0A848NAE2_9BURK</name>
<dbReference type="SUPFAM" id="SSF160719">
    <property type="entry name" value="gpW/gp25-like"/>
    <property type="match status" value="1"/>
</dbReference>
<dbReference type="InterPro" id="IPR020288">
    <property type="entry name" value="Sheath_initiator"/>
</dbReference>
<reference evidence="1 2" key="1">
    <citation type="submission" date="2020-04" db="EMBL/GenBank/DDBJ databases">
        <title>Achromobacter ruhlandii genome sequencing and assembly.</title>
        <authorList>
            <person name="Martins R.C.R."/>
            <person name="Perdigao-Neto L.V."/>
            <person name="Levin A.S.S."/>
            <person name="Costa S.F."/>
        </authorList>
    </citation>
    <scope>NUCLEOTIDE SEQUENCE [LARGE SCALE GENOMIC DNA]</scope>
    <source>
        <strain evidence="1 2">9035ralo</strain>
    </source>
</reference>
<dbReference type="AlphaFoldDB" id="A0A848NAE2"/>